<evidence type="ECO:0000256" key="10">
    <source>
        <dbReference type="PIRSR" id="PIRSR500134-1"/>
    </source>
</evidence>
<dbReference type="EC" id="1.1.1.22" evidence="3 9"/>
<feature type="binding site" evidence="11">
    <location>
        <position position="258"/>
    </location>
    <ligand>
        <name>substrate</name>
    </ligand>
</feature>
<dbReference type="PIRSF" id="PIRSF500134">
    <property type="entry name" value="UDPglc_DH_bac"/>
    <property type="match status" value="1"/>
</dbReference>
<reference evidence="14 15" key="1">
    <citation type="submission" date="2019-02" db="EMBL/GenBank/DDBJ databases">
        <title>Deep-cultivation of Planctomycetes and their phenomic and genomic characterization uncovers novel biology.</title>
        <authorList>
            <person name="Wiegand S."/>
            <person name="Jogler M."/>
            <person name="Boedeker C."/>
            <person name="Pinto D."/>
            <person name="Vollmers J."/>
            <person name="Rivas-Marin E."/>
            <person name="Kohn T."/>
            <person name="Peeters S.H."/>
            <person name="Heuer A."/>
            <person name="Rast P."/>
            <person name="Oberbeckmann S."/>
            <person name="Bunk B."/>
            <person name="Jeske O."/>
            <person name="Meyerdierks A."/>
            <person name="Storesund J.E."/>
            <person name="Kallscheuer N."/>
            <person name="Luecker S."/>
            <person name="Lage O.M."/>
            <person name="Pohl T."/>
            <person name="Merkel B.J."/>
            <person name="Hornburger P."/>
            <person name="Mueller R.-W."/>
            <person name="Bruemmer F."/>
            <person name="Labrenz M."/>
            <person name="Spormann A.M."/>
            <person name="Op den Camp H."/>
            <person name="Overmann J."/>
            <person name="Amann R."/>
            <person name="Jetten M.S.M."/>
            <person name="Mascher T."/>
            <person name="Medema M.H."/>
            <person name="Devos D.P."/>
            <person name="Kaster A.-K."/>
            <person name="Ovreas L."/>
            <person name="Rohde M."/>
            <person name="Galperin M.Y."/>
            <person name="Jogler C."/>
        </authorList>
    </citation>
    <scope>NUCLEOTIDE SEQUENCE [LARGE SCALE GENOMIC DNA]</scope>
    <source>
        <strain evidence="14 15">Pla133</strain>
    </source>
</reference>
<accession>A0A518BRX7</accession>
<dbReference type="EMBL" id="CP036287">
    <property type="protein sequence ID" value="QDU69720.1"/>
    <property type="molecule type" value="Genomic_DNA"/>
</dbReference>
<feature type="binding site" evidence="12">
    <location>
        <position position="264"/>
    </location>
    <ligand>
        <name>NAD(+)</name>
        <dbReference type="ChEBI" id="CHEBI:57540"/>
    </ligand>
</feature>
<comment type="similarity">
    <text evidence="2 9">Belongs to the UDP-glucose/GDP-mannose dehydrogenase family.</text>
</comment>
<evidence type="ECO:0000313" key="14">
    <source>
        <dbReference type="EMBL" id="QDU69720.1"/>
    </source>
</evidence>
<feature type="binding site" evidence="11">
    <location>
        <position position="322"/>
    </location>
    <ligand>
        <name>substrate</name>
    </ligand>
</feature>
<dbReference type="Pfam" id="PF00984">
    <property type="entry name" value="UDPG_MGDP_dh"/>
    <property type="match status" value="1"/>
</dbReference>
<gene>
    <name evidence="14" type="primary">tuaD</name>
    <name evidence="14" type="ORF">Pla133_48420</name>
</gene>
<dbReference type="InterPro" id="IPR014027">
    <property type="entry name" value="UDP-Glc/GDP-Man_DH_C"/>
</dbReference>
<dbReference type="InterPro" id="IPR036291">
    <property type="entry name" value="NAD(P)-bd_dom_sf"/>
</dbReference>
<evidence type="ECO:0000256" key="12">
    <source>
        <dbReference type="PIRSR" id="PIRSR500134-3"/>
    </source>
</evidence>
<dbReference type="PIRSF" id="PIRSF000124">
    <property type="entry name" value="UDPglc_GDPman_dh"/>
    <property type="match status" value="1"/>
</dbReference>
<feature type="domain" description="UDP-glucose/GDP-mannose dehydrogenase C-terminal" evidence="13">
    <location>
        <begin position="315"/>
        <end position="418"/>
    </location>
</feature>
<dbReference type="UniPathway" id="UPA00038">
    <property type="reaction ID" value="UER00491"/>
</dbReference>
<evidence type="ECO:0000256" key="9">
    <source>
        <dbReference type="PIRNR" id="PIRNR000124"/>
    </source>
</evidence>
<dbReference type="SUPFAM" id="SSF52413">
    <property type="entry name" value="UDP-glucose/GDP-mannose dehydrogenase C-terminal domain"/>
    <property type="match status" value="1"/>
</dbReference>
<keyword evidence="6 9" id="KW-0520">NAD</keyword>
<dbReference type="Proteomes" id="UP000316921">
    <property type="component" value="Chromosome"/>
</dbReference>
<dbReference type="PANTHER" id="PTHR43750:SF3">
    <property type="entry name" value="UDP-GLUCOSE 6-DEHYDROGENASE TUAD"/>
    <property type="match status" value="1"/>
</dbReference>
<dbReference type="SUPFAM" id="SSF51735">
    <property type="entry name" value="NAD(P)-binding Rossmann-fold domains"/>
    <property type="match status" value="1"/>
</dbReference>
<evidence type="ECO:0000313" key="15">
    <source>
        <dbReference type="Proteomes" id="UP000316921"/>
    </source>
</evidence>
<dbReference type="RefSeq" id="WP_145069881.1">
    <property type="nucleotide sequence ID" value="NZ_CP036287.1"/>
</dbReference>
<evidence type="ECO:0000256" key="3">
    <source>
        <dbReference type="ARBA" id="ARBA00012954"/>
    </source>
</evidence>
<feature type="binding site" evidence="12">
    <location>
        <position position="86"/>
    </location>
    <ligand>
        <name>NAD(+)</name>
        <dbReference type="ChEBI" id="CHEBI:57540"/>
    </ligand>
</feature>
<dbReference type="FunFam" id="1.20.5.100:FF:000001">
    <property type="entry name" value="UDP-glucose 6-dehydrogenase"/>
    <property type="match status" value="1"/>
</dbReference>
<organism evidence="14 15">
    <name type="scientific">Engelhardtia mirabilis</name>
    <dbReference type="NCBI Taxonomy" id="2528011"/>
    <lineage>
        <taxon>Bacteria</taxon>
        <taxon>Pseudomonadati</taxon>
        <taxon>Planctomycetota</taxon>
        <taxon>Planctomycetia</taxon>
        <taxon>Planctomycetia incertae sedis</taxon>
        <taxon>Engelhardtia</taxon>
    </lineage>
</organism>
<comment type="catalytic activity">
    <reaction evidence="7 9">
        <text>UDP-alpha-D-glucose + 2 NAD(+) + H2O = UDP-alpha-D-glucuronate + 2 NADH + 3 H(+)</text>
        <dbReference type="Rhea" id="RHEA:23596"/>
        <dbReference type="ChEBI" id="CHEBI:15377"/>
        <dbReference type="ChEBI" id="CHEBI:15378"/>
        <dbReference type="ChEBI" id="CHEBI:57540"/>
        <dbReference type="ChEBI" id="CHEBI:57945"/>
        <dbReference type="ChEBI" id="CHEBI:58052"/>
        <dbReference type="ChEBI" id="CHEBI:58885"/>
        <dbReference type="EC" id="1.1.1.22"/>
    </reaction>
</comment>
<evidence type="ECO:0000256" key="2">
    <source>
        <dbReference type="ARBA" id="ARBA00006601"/>
    </source>
</evidence>
<evidence type="ECO:0000256" key="7">
    <source>
        <dbReference type="ARBA" id="ARBA00047473"/>
    </source>
</evidence>
<comment type="function">
    <text evidence="8">Catalyzes the conversion of UDP-glucose into UDP-glucuronate, one of the precursors of teichuronic acid.</text>
</comment>
<feature type="binding site" evidence="11">
    <location>
        <begin position="250"/>
        <end position="254"/>
    </location>
    <ligand>
        <name>substrate</name>
    </ligand>
</feature>
<feature type="active site" description="Nucleophile" evidence="10">
    <location>
        <position position="261"/>
    </location>
</feature>
<dbReference type="NCBIfam" id="TIGR03026">
    <property type="entry name" value="NDP-sugDHase"/>
    <property type="match status" value="1"/>
</dbReference>
<dbReference type="InterPro" id="IPR036220">
    <property type="entry name" value="UDP-Glc/GDP-Man_DH_C_sf"/>
</dbReference>
<name>A0A518BRX7_9BACT</name>
<feature type="binding site" evidence="12">
    <location>
        <position position="329"/>
    </location>
    <ligand>
        <name>NAD(+)</name>
        <dbReference type="ChEBI" id="CHEBI:57540"/>
    </ligand>
</feature>
<dbReference type="AlphaFoldDB" id="A0A518BRX7"/>
<dbReference type="InterPro" id="IPR008927">
    <property type="entry name" value="6-PGluconate_DH-like_C_sf"/>
</dbReference>
<dbReference type="GO" id="GO:0006065">
    <property type="term" value="P:UDP-glucuronate biosynthetic process"/>
    <property type="evidence" value="ECO:0007669"/>
    <property type="project" value="UniProtKB-UniPathway"/>
</dbReference>
<keyword evidence="15" id="KW-1185">Reference proteome</keyword>
<dbReference type="InterPro" id="IPR014026">
    <property type="entry name" value="UDP-Glc/GDP-Man_DH_dimer"/>
</dbReference>
<evidence type="ECO:0000256" key="1">
    <source>
        <dbReference type="ARBA" id="ARBA00004701"/>
    </source>
</evidence>
<evidence type="ECO:0000256" key="4">
    <source>
        <dbReference type="ARBA" id="ARBA00015132"/>
    </source>
</evidence>
<dbReference type="GO" id="GO:0003979">
    <property type="term" value="F:UDP-glucose 6-dehydrogenase activity"/>
    <property type="evidence" value="ECO:0007669"/>
    <property type="project" value="UniProtKB-EC"/>
</dbReference>
<dbReference type="InterPro" id="IPR017476">
    <property type="entry name" value="UDP-Glc/GDP-Man"/>
</dbReference>
<proteinExistence type="inferred from homology"/>
<dbReference type="KEGG" id="pbap:Pla133_48420"/>
<feature type="binding site" evidence="11">
    <location>
        <position position="205"/>
    </location>
    <ligand>
        <name>substrate</name>
    </ligand>
</feature>
<dbReference type="InterPro" id="IPR028357">
    <property type="entry name" value="UDPglc_DH_bac"/>
</dbReference>
<evidence type="ECO:0000259" key="13">
    <source>
        <dbReference type="SMART" id="SM00984"/>
    </source>
</evidence>
<feature type="binding site" evidence="12">
    <location>
        <position position="121"/>
    </location>
    <ligand>
        <name>NAD(+)</name>
        <dbReference type="ChEBI" id="CHEBI:57540"/>
    </ligand>
</feature>
<dbReference type="SUPFAM" id="SSF48179">
    <property type="entry name" value="6-phosphogluconate dehydrogenase C-terminal domain-like"/>
    <property type="match status" value="1"/>
</dbReference>
<keyword evidence="5 9" id="KW-0560">Oxidoreductase</keyword>
<sequence>MRIAVIGTGYVGLVAGTCFAESGNTVTCVDIDEEKVRKLKDGHVPIYEPGLEELLKRNVHDGRLHFTTNYAEAVPGAHAVFIAVGTPPGEDGSADLQYVVAAAKSTAESMTGYTVVVDKSTVPVGTARKVQAALAESTSHPFDVVSNPEFLKEGAAIDDFLKPDRVVIGSDSQRAAEVMDELYAPFVRTGNPIIHMDVESAELTKYAANAMLATRISFMNEIANICMRVGANVDQVRKGIGSDDRIGSRFLFAGLGYGGSCFPKDVKAIVQTSQQHGYEFKILQAVEAVNENQKRLLFDQVSSHYGGQLAGKRIAIWGLSFKPNTDDMREAPAVVVIDHLLAAGAEVVTYDPEAMDEAKRWHLADRVTYATAPMSALDDADCLVLVTEWNEFRRPDFDEVKQRLKTPVIFDGRNIYNRRTLEAQGFTYYGIGT</sequence>
<feature type="binding site" evidence="12">
    <location>
        <position position="153"/>
    </location>
    <ligand>
        <name>NAD(+)</name>
        <dbReference type="ChEBI" id="CHEBI:57540"/>
    </ligand>
</feature>
<dbReference type="GO" id="GO:0051287">
    <property type="term" value="F:NAD binding"/>
    <property type="evidence" value="ECO:0007669"/>
    <property type="project" value="InterPro"/>
</dbReference>
<evidence type="ECO:0000256" key="6">
    <source>
        <dbReference type="ARBA" id="ARBA00023027"/>
    </source>
</evidence>
<evidence type="ECO:0000256" key="8">
    <source>
        <dbReference type="ARBA" id="ARBA00053241"/>
    </source>
</evidence>
<dbReference type="GO" id="GO:0000271">
    <property type="term" value="P:polysaccharide biosynthetic process"/>
    <property type="evidence" value="ECO:0007669"/>
    <property type="project" value="InterPro"/>
</dbReference>
<feature type="binding site" evidence="11">
    <location>
        <begin position="150"/>
        <end position="153"/>
    </location>
    <ligand>
        <name>substrate</name>
    </ligand>
</feature>
<dbReference type="Gene3D" id="1.20.5.100">
    <property type="entry name" value="Cytochrome c1, transmembrane anchor, C-terminal"/>
    <property type="match status" value="1"/>
</dbReference>
<comment type="pathway">
    <text evidence="1">Nucleotide-sugar biosynthesis; UDP-alpha-D-glucuronate biosynthesis; UDP-alpha-D-glucuronate from UDP-alpha-D-glucose: step 1/1.</text>
</comment>
<feature type="binding site" evidence="12">
    <location>
        <position position="35"/>
    </location>
    <ligand>
        <name>NAD(+)</name>
        <dbReference type="ChEBI" id="CHEBI:57540"/>
    </ligand>
</feature>
<evidence type="ECO:0000256" key="11">
    <source>
        <dbReference type="PIRSR" id="PIRSR500134-2"/>
    </source>
</evidence>
<feature type="binding site" evidence="12">
    <location>
        <position position="30"/>
    </location>
    <ligand>
        <name>NAD(+)</name>
        <dbReference type="ChEBI" id="CHEBI:57540"/>
    </ligand>
</feature>
<dbReference type="InterPro" id="IPR001732">
    <property type="entry name" value="UDP-Glc/GDP-Man_DH_N"/>
</dbReference>
<dbReference type="PANTHER" id="PTHR43750">
    <property type="entry name" value="UDP-GLUCOSE 6-DEHYDROGENASE TUAD"/>
    <property type="match status" value="1"/>
</dbReference>
<protein>
    <recommendedName>
        <fullName evidence="4 9">UDP-glucose 6-dehydrogenase</fullName>
        <ecNumber evidence="3 9">1.1.1.22</ecNumber>
    </recommendedName>
</protein>
<dbReference type="SMART" id="SM00984">
    <property type="entry name" value="UDPG_MGDP_dh_C"/>
    <property type="match status" value="1"/>
</dbReference>
<dbReference type="Pfam" id="PF03720">
    <property type="entry name" value="UDPG_MGDP_dh_C"/>
    <property type="match status" value="1"/>
</dbReference>
<evidence type="ECO:0000256" key="5">
    <source>
        <dbReference type="ARBA" id="ARBA00023002"/>
    </source>
</evidence>
<dbReference type="Pfam" id="PF03721">
    <property type="entry name" value="UDPG_MGDP_dh_N"/>
    <property type="match status" value="1"/>
</dbReference>
<dbReference type="Gene3D" id="3.40.50.720">
    <property type="entry name" value="NAD(P)-binding Rossmann-like Domain"/>
    <property type="match status" value="2"/>
</dbReference>